<dbReference type="Proteomes" id="UP000276133">
    <property type="component" value="Unassembled WGS sequence"/>
</dbReference>
<accession>A0A3M7RGP1</accession>
<gene>
    <name evidence="1" type="ORF">BpHYR1_025086</name>
</gene>
<comment type="caution">
    <text evidence="1">The sequence shown here is derived from an EMBL/GenBank/DDBJ whole genome shotgun (WGS) entry which is preliminary data.</text>
</comment>
<keyword evidence="2" id="KW-1185">Reference proteome</keyword>
<protein>
    <submittedName>
        <fullName evidence="1">Uncharacterized protein</fullName>
    </submittedName>
</protein>
<evidence type="ECO:0000313" key="2">
    <source>
        <dbReference type="Proteomes" id="UP000276133"/>
    </source>
</evidence>
<sequence length="61" mass="7285">MPYRINILVKTENHSKTIFCAIFQKIILPDIDFAGYYHFKSDSTLNLKIEKIKKRPKREKT</sequence>
<dbReference type="EMBL" id="REGN01003416">
    <property type="protein sequence ID" value="RNA22650.1"/>
    <property type="molecule type" value="Genomic_DNA"/>
</dbReference>
<reference evidence="1 2" key="1">
    <citation type="journal article" date="2018" name="Sci. Rep.">
        <title>Genomic signatures of local adaptation to the degree of environmental predictability in rotifers.</title>
        <authorList>
            <person name="Franch-Gras L."/>
            <person name="Hahn C."/>
            <person name="Garcia-Roger E.M."/>
            <person name="Carmona M.J."/>
            <person name="Serra M."/>
            <person name="Gomez A."/>
        </authorList>
    </citation>
    <scope>NUCLEOTIDE SEQUENCE [LARGE SCALE GENOMIC DNA]</scope>
    <source>
        <strain evidence="1">HYR1</strain>
    </source>
</reference>
<evidence type="ECO:0000313" key="1">
    <source>
        <dbReference type="EMBL" id="RNA22650.1"/>
    </source>
</evidence>
<proteinExistence type="predicted"/>
<name>A0A3M7RGP1_BRAPC</name>
<organism evidence="1 2">
    <name type="scientific">Brachionus plicatilis</name>
    <name type="common">Marine rotifer</name>
    <name type="synonym">Brachionus muelleri</name>
    <dbReference type="NCBI Taxonomy" id="10195"/>
    <lineage>
        <taxon>Eukaryota</taxon>
        <taxon>Metazoa</taxon>
        <taxon>Spiralia</taxon>
        <taxon>Gnathifera</taxon>
        <taxon>Rotifera</taxon>
        <taxon>Eurotatoria</taxon>
        <taxon>Monogononta</taxon>
        <taxon>Pseudotrocha</taxon>
        <taxon>Ploima</taxon>
        <taxon>Brachionidae</taxon>
        <taxon>Brachionus</taxon>
    </lineage>
</organism>
<dbReference type="AlphaFoldDB" id="A0A3M7RGP1"/>